<sequence length="280" mass="31430">MQRVANLCSFWNLNEQQNLDFAVFITNSGTFFVKKGLNNGHLKQLKGIKNVFKTVFGGPLGYTHRVFQQMSVFLESFECFNETYNSICDTVSNQITIYPEMATFLSQATRDPRVIPLVIISGVRRVWEMALQRIGLQGISIFGGGRIRDQYVVTPQTKTTIVAWFATVKIGDYRRNVTAGRAFIIIGNKKTRSSTMDLKLKKAIRSEIFGKTHNKNFKTIIKQIFLPSNITPRPGLPIAELQYPMEDVLVNIAPSTAAKLLISAMRNALIAGPALQKAHI</sequence>
<proteinExistence type="predicted"/>
<protein>
    <submittedName>
        <fullName evidence="1">Uncharacterized protein</fullName>
    </submittedName>
</protein>
<evidence type="ECO:0000313" key="1">
    <source>
        <dbReference type="EMBL" id="QBZ53578.1"/>
    </source>
</evidence>
<dbReference type="Proteomes" id="UP000294847">
    <property type="component" value="Chromosome 1"/>
</dbReference>
<dbReference type="EMBL" id="CP034204">
    <property type="protein sequence ID" value="QBZ53578.1"/>
    <property type="molecule type" value="Genomic_DNA"/>
</dbReference>
<gene>
    <name evidence="1" type="ORF">PoMZ_09266</name>
</gene>
<name>A0A4P7MTR7_PYROR</name>
<evidence type="ECO:0000313" key="2">
    <source>
        <dbReference type="Proteomes" id="UP000294847"/>
    </source>
</evidence>
<dbReference type="AlphaFoldDB" id="A0A4P7MTR7"/>
<reference evidence="1 2" key="1">
    <citation type="journal article" date="2019" name="Mol. Biol. Evol.">
        <title>Blast fungal genomes show frequent chromosomal changes, gene gains and losses, and effector gene turnover.</title>
        <authorList>
            <person name="Gomez Luciano L.B."/>
            <person name="Jason Tsai I."/>
            <person name="Chuma I."/>
            <person name="Tosa Y."/>
            <person name="Chen Y.H."/>
            <person name="Li J.Y."/>
            <person name="Li M.Y."/>
            <person name="Jade Lu M.Y."/>
            <person name="Nakayashiki H."/>
            <person name="Li W.H."/>
        </authorList>
    </citation>
    <scope>NUCLEOTIDE SEQUENCE [LARGE SCALE GENOMIC DNA]</scope>
    <source>
        <strain evidence="1">MZ5-1-6</strain>
    </source>
</reference>
<accession>A0A4P7MTR7</accession>
<organism evidence="1 2">
    <name type="scientific">Pyricularia oryzae</name>
    <name type="common">Rice blast fungus</name>
    <name type="synonym">Magnaporthe oryzae</name>
    <dbReference type="NCBI Taxonomy" id="318829"/>
    <lineage>
        <taxon>Eukaryota</taxon>
        <taxon>Fungi</taxon>
        <taxon>Dikarya</taxon>
        <taxon>Ascomycota</taxon>
        <taxon>Pezizomycotina</taxon>
        <taxon>Sordariomycetes</taxon>
        <taxon>Sordariomycetidae</taxon>
        <taxon>Magnaporthales</taxon>
        <taxon>Pyriculariaceae</taxon>
        <taxon>Pyricularia</taxon>
    </lineage>
</organism>